<evidence type="ECO:0000313" key="7">
    <source>
        <dbReference type="EMBL" id="QNO14289.1"/>
    </source>
</evidence>
<dbReference type="Gene3D" id="1.10.10.10">
    <property type="entry name" value="Winged helix-like DNA-binding domain superfamily/Winged helix DNA-binding domain"/>
    <property type="match status" value="1"/>
</dbReference>
<name>A0A7G9W6H7_ALKCA</name>
<dbReference type="InterPro" id="IPR039425">
    <property type="entry name" value="RNA_pol_sigma-70-like"/>
</dbReference>
<dbReference type="GO" id="GO:0006352">
    <property type="term" value="P:DNA-templated transcription initiation"/>
    <property type="evidence" value="ECO:0007669"/>
    <property type="project" value="InterPro"/>
</dbReference>
<dbReference type="InterPro" id="IPR013324">
    <property type="entry name" value="RNA_pol_sigma_r3/r4-like"/>
</dbReference>
<evidence type="ECO:0000259" key="6">
    <source>
        <dbReference type="Pfam" id="PF04542"/>
    </source>
</evidence>
<dbReference type="InterPro" id="IPR007627">
    <property type="entry name" value="RNA_pol_sigma70_r2"/>
</dbReference>
<dbReference type="KEGG" id="acae:HYG86_05635"/>
<keyword evidence="5" id="KW-0804">Transcription</keyword>
<comment type="similarity">
    <text evidence="1">Belongs to the sigma-70 factor family. ECF subfamily.</text>
</comment>
<accession>A0A7G9W6H7</accession>
<organism evidence="7 8">
    <name type="scientific">Alkalicella caledoniensis</name>
    <dbReference type="NCBI Taxonomy" id="2731377"/>
    <lineage>
        <taxon>Bacteria</taxon>
        <taxon>Bacillati</taxon>
        <taxon>Bacillota</taxon>
        <taxon>Clostridia</taxon>
        <taxon>Eubacteriales</taxon>
        <taxon>Proteinivoracaceae</taxon>
        <taxon>Alkalicella</taxon>
    </lineage>
</organism>
<dbReference type="Gene3D" id="1.10.1740.10">
    <property type="match status" value="1"/>
</dbReference>
<evidence type="ECO:0000256" key="5">
    <source>
        <dbReference type="ARBA" id="ARBA00023163"/>
    </source>
</evidence>
<dbReference type="AlphaFoldDB" id="A0A7G9W6H7"/>
<sequence length="185" mass="21284">MEDLQIIDLYLCRNEAAIQETDTKYGRLLNSIALNILSNCEDSEECVNDTYCKAWNAIPPQKPKSLASYLGRIVRNLSINRWHKNRAQKRYNGAELLITELSDCIPTLGNVENEVEGKELSEVISDWLYTLSRDDRVLFLHRYWFGDPLNKLADECGTTPNKLAGRMYRLRQSLKSTLEKEGVLI</sequence>
<keyword evidence="8" id="KW-1185">Reference proteome</keyword>
<dbReference type="RefSeq" id="WP_213167946.1">
    <property type="nucleotide sequence ID" value="NZ_CP058559.1"/>
</dbReference>
<dbReference type="Pfam" id="PF04542">
    <property type="entry name" value="Sigma70_r2"/>
    <property type="match status" value="1"/>
</dbReference>
<dbReference type="NCBIfam" id="TIGR02937">
    <property type="entry name" value="sigma70-ECF"/>
    <property type="match status" value="1"/>
</dbReference>
<keyword evidence="4" id="KW-0238">DNA-binding</keyword>
<feature type="domain" description="RNA polymerase sigma-70 region 2" evidence="6">
    <location>
        <begin position="24"/>
        <end position="86"/>
    </location>
</feature>
<dbReference type="EMBL" id="CP058559">
    <property type="protein sequence ID" value="QNO14289.1"/>
    <property type="molecule type" value="Genomic_DNA"/>
</dbReference>
<proteinExistence type="inferred from homology"/>
<evidence type="ECO:0000313" key="8">
    <source>
        <dbReference type="Proteomes" id="UP000516160"/>
    </source>
</evidence>
<dbReference type="GO" id="GO:0016987">
    <property type="term" value="F:sigma factor activity"/>
    <property type="evidence" value="ECO:0007669"/>
    <property type="project" value="UniProtKB-KW"/>
</dbReference>
<dbReference type="PANTHER" id="PTHR43133:SF8">
    <property type="entry name" value="RNA POLYMERASE SIGMA FACTOR HI_1459-RELATED"/>
    <property type="match status" value="1"/>
</dbReference>
<evidence type="ECO:0000256" key="2">
    <source>
        <dbReference type="ARBA" id="ARBA00023015"/>
    </source>
</evidence>
<evidence type="ECO:0000256" key="4">
    <source>
        <dbReference type="ARBA" id="ARBA00023125"/>
    </source>
</evidence>
<dbReference type="GO" id="GO:0003677">
    <property type="term" value="F:DNA binding"/>
    <property type="evidence" value="ECO:0007669"/>
    <property type="project" value="UniProtKB-KW"/>
</dbReference>
<gene>
    <name evidence="7" type="ORF">HYG86_05635</name>
</gene>
<dbReference type="InterPro" id="IPR013325">
    <property type="entry name" value="RNA_pol_sigma_r2"/>
</dbReference>
<dbReference type="Proteomes" id="UP000516160">
    <property type="component" value="Chromosome"/>
</dbReference>
<dbReference type="SUPFAM" id="SSF88946">
    <property type="entry name" value="Sigma2 domain of RNA polymerase sigma factors"/>
    <property type="match status" value="1"/>
</dbReference>
<dbReference type="SUPFAM" id="SSF88659">
    <property type="entry name" value="Sigma3 and sigma4 domains of RNA polymerase sigma factors"/>
    <property type="match status" value="1"/>
</dbReference>
<dbReference type="InterPro" id="IPR036388">
    <property type="entry name" value="WH-like_DNA-bd_sf"/>
</dbReference>
<dbReference type="PANTHER" id="PTHR43133">
    <property type="entry name" value="RNA POLYMERASE ECF-TYPE SIGMA FACTO"/>
    <property type="match status" value="1"/>
</dbReference>
<keyword evidence="2" id="KW-0805">Transcription regulation</keyword>
<evidence type="ECO:0000256" key="3">
    <source>
        <dbReference type="ARBA" id="ARBA00023082"/>
    </source>
</evidence>
<reference evidence="7 8" key="1">
    <citation type="submission" date="2020-07" db="EMBL/GenBank/DDBJ databases">
        <title>Alkalicella. sp. LB2 genome.</title>
        <authorList>
            <person name="Postec A."/>
            <person name="Quemeneur M."/>
        </authorList>
    </citation>
    <scope>NUCLEOTIDE SEQUENCE [LARGE SCALE GENOMIC DNA]</scope>
    <source>
        <strain evidence="7 8">LB2</strain>
    </source>
</reference>
<evidence type="ECO:0000256" key="1">
    <source>
        <dbReference type="ARBA" id="ARBA00010641"/>
    </source>
</evidence>
<keyword evidence="3" id="KW-0731">Sigma factor</keyword>
<protein>
    <submittedName>
        <fullName evidence="7">Sigma-70 family RNA polymerase sigma factor</fullName>
    </submittedName>
</protein>
<dbReference type="InterPro" id="IPR014284">
    <property type="entry name" value="RNA_pol_sigma-70_dom"/>
</dbReference>